<feature type="transmembrane region" description="Helical" evidence="7">
    <location>
        <begin position="378"/>
        <end position="397"/>
    </location>
</feature>
<comment type="subcellular location">
    <subcellularLocation>
        <location evidence="1">Membrane</location>
        <topology evidence="1">Multi-pass membrane protein</topology>
    </subcellularLocation>
</comment>
<feature type="transmembrane region" description="Helical" evidence="7">
    <location>
        <begin position="155"/>
        <end position="177"/>
    </location>
</feature>
<evidence type="ECO:0000256" key="5">
    <source>
        <dbReference type="ARBA" id="ARBA00022989"/>
    </source>
</evidence>
<feature type="domain" description="Amino acid permease/ SLC12A" evidence="8">
    <location>
        <begin position="45"/>
        <end position="508"/>
    </location>
</feature>
<feature type="transmembrane region" description="Helical" evidence="7">
    <location>
        <begin position="189"/>
        <end position="207"/>
    </location>
</feature>
<dbReference type="PIRSF" id="PIRSF006060">
    <property type="entry name" value="AA_transporter"/>
    <property type="match status" value="1"/>
</dbReference>
<evidence type="ECO:0000256" key="4">
    <source>
        <dbReference type="ARBA" id="ARBA00022970"/>
    </source>
</evidence>
<keyword evidence="3 7" id="KW-0812">Transmembrane</keyword>
<keyword evidence="4" id="KW-0029">Amino-acid transport</keyword>
<organism evidence="9 10">
    <name type="scientific">Dactylonectria macrodidyma</name>
    <dbReference type="NCBI Taxonomy" id="307937"/>
    <lineage>
        <taxon>Eukaryota</taxon>
        <taxon>Fungi</taxon>
        <taxon>Dikarya</taxon>
        <taxon>Ascomycota</taxon>
        <taxon>Pezizomycotina</taxon>
        <taxon>Sordariomycetes</taxon>
        <taxon>Hypocreomycetidae</taxon>
        <taxon>Hypocreales</taxon>
        <taxon>Nectriaceae</taxon>
        <taxon>Dactylonectria</taxon>
    </lineage>
</organism>
<evidence type="ECO:0000256" key="7">
    <source>
        <dbReference type="SAM" id="Phobius"/>
    </source>
</evidence>
<feature type="transmembrane region" description="Helical" evidence="7">
    <location>
        <begin position="79"/>
        <end position="102"/>
    </location>
</feature>
<evidence type="ECO:0000256" key="1">
    <source>
        <dbReference type="ARBA" id="ARBA00004141"/>
    </source>
</evidence>
<evidence type="ECO:0000256" key="3">
    <source>
        <dbReference type="ARBA" id="ARBA00022692"/>
    </source>
</evidence>
<protein>
    <submittedName>
        <fullName evidence="9">Amino acid permease</fullName>
    </submittedName>
</protein>
<keyword evidence="10" id="KW-1185">Reference proteome</keyword>
<evidence type="ECO:0000256" key="6">
    <source>
        <dbReference type="ARBA" id="ARBA00023136"/>
    </source>
</evidence>
<dbReference type="Pfam" id="PF00324">
    <property type="entry name" value="AA_permease"/>
    <property type="match status" value="1"/>
</dbReference>
<feature type="transmembrane region" description="Helical" evidence="7">
    <location>
        <begin position="450"/>
        <end position="468"/>
    </location>
</feature>
<keyword evidence="5 7" id="KW-1133">Transmembrane helix</keyword>
<evidence type="ECO:0000256" key="2">
    <source>
        <dbReference type="ARBA" id="ARBA00022448"/>
    </source>
</evidence>
<evidence type="ECO:0000313" key="10">
    <source>
        <dbReference type="Proteomes" id="UP000738349"/>
    </source>
</evidence>
<dbReference type="OrthoDB" id="3900342at2759"/>
<sequence>MSDTADGEKNFSNLATNVKSEQNGEIVNVQDQDGHRLDKQLKSRHVTMIAIGGALGTGLLVGTGSALVRAGPASILIDYTIVGFVTYLVMGALGAVISFMPLPIGYGGYAARLVDPALGFATGYAYFFNFLLAVPNQISAFALIVRFWVGDSVSPAVFITIAIVVIVLINCANVKYFGEFEFWLSGLKVVILVGVILLLIVLAAGGGPTGDRAGFRYWNDPGAFAEYRIEGPTGRLLGLWSVMITAVYSFMGTELVGVTVGETQNARLAMPKAINLTFYRIVFFYVISVFLLGLVVPYDSPELAFAVDASTSASASPFVVAIRMAKIKGLDHVINACLVIFVFSAANSDLYIAARTLYAISIDGKAPKIFSRTAKNGVPCIAVGFCALFTTLAYMSLSTGAQLAFMYLSNVVTVFAILSWIAILITHIAFTRACKSQHIDAAYIPYRAPLGAIGSYFALAFLILLTLTQGVNYFVLEFDFRGFIVAYIGIPVFVACFVGYKFVHKTQRVRACEADLVTGVPTETVAEEKARVEAARKENETATGRVWHKFYNRVVSWLF</sequence>
<feature type="transmembrane region" description="Helical" evidence="7">
    <location>
        <begin position="403"/>
        <end position="430"/>
    </location>
</feature>
<dbReference type="Proteomes" id="UP000738349">
    <property type="component" value="Unassembled WGS sequence"/>
</dbReference>
<dbReference type="Gene3D" id="1.20.1740.10">
    <property type="entry name" value="Amino acid/polyamine transporter I"/>
    <property type="match status" value="1"/>
</dbReference>
<dbReference type="GO" id="GO:0015171">
    <property type="term" value="F:amino acid transmembrane transporter activity"/>
    <property type="evidence" value="ECO:0007669"/>
    <property type="project" value="TreeGrafter"/>
</dbReference>
<dbReference type="InterPro" id="IPR004841">
    <property type="entry name" value="AA-permease/SLC12A_dom"/>
</dbReference>
<dbReference type="PANTHER" id="PTHR43341">
    <property type="entry name" value="AMINO ACID PERMEASE"/>
    <property type="match status" value="1"/>
</dbReference>
<dbReference type="EMBL" id="JAGMUV010000018">
    <property type="protein sequence ID" value="KAH7128837.1"/>
    <property type="molecule type" value="Genomic_DNA"/>
</dbReference>
<name>A0A9P9IQ18_9HYPO</name>
<feature type="transmembrane region" description="Helical" evidence="7">
    <location>
        <begin position="46"/>
        <end position="67"/>
    </location>
</feature>
<dbReference type="PANTHER" id="PTHR43341:SF9">
    <property type="entry name" value="DICARBOXYLIC AMINO ACID PERMEASE"/>
    <property type="match status" value="1"/>
</dbReference>
<gene>
    <name evidence="9" type="ORF">EDB81DRAFT_696769</name>
</gene>
<feature type="transmembrane region" description="Helical" evidence="7">
    <location>
        <begin position="278"/>
        <end position="298"/>
    </location>
</feature>
<evidence type="ECO:0000313" key="9">
    <source>
        <dbReference type="EMBL" id="KAH7128837.1"/>
    </source>
</evidence>
<proteinExistence type="predicted"/>
<dbReference type="AlphaFoldDB" id="A0A9P9IQ18"/>
<dbReference type="InterPro" id="IPR050524">
    <property type="entry name" value="APC_YAT"/>
</dbReference>
<dbReference type="GO" id="GO:0016020">
    <property type="term" value="C:membrane"/>
    <property type="evidence" value="ECO:0007669"/>
    <property type="project" value="UniProtKB-SubCell"/>
</dbReference>
<keyword evidence="2" id="KW-0813">Transport</keyword>
<accession>A0A9P9IQ18</accession>
<comment type="caution">
    <text evidence="9">The sequence shown here is derived from an EMBL/GenBank/DDBJ whole genome shotgun (WGS) entry which is preliminary data.</text>
</comment>
<reference evidence="9" key="1">
    <citation type="journal article" date="2021" name="Nat. Commun.">
        <title>Genetic determinants of endophytism in the Arabidopsis root mycobiome.</title>
        <authorList>
            <person name="Mesny F."/>
            <person name="Miyauchi S."/>
            <person name="Thiergart T."/>
            <person name="Pickel B."/>
            <person name="Atanasova L."/>
            <person name="Karlsson M."/>
            <person name="Huettel B."/>
            <person name="Barry K.W."/>
            <person name="Haridas S."/>
            <person name="Chen C."/>
            <person name="Bauer D."/>
            <person name="Andreopoulos W."/>
            <person name="Pangilinan J."/>
            <person name="LaButti K."/>
            <person name="Riley R."/>
            <person name="Lipzen A."/>
            <person name="Clum A."/>
            <person name="Drula E."/>
            <person name="Henrissat B."/>
            <person name="Kohler A."/>
            <person name="Grigoriev I.V."/>
            <person name="Martin F.M."/>
            <person name="Hacquard S."/>
        </authorList>
    </citation>
    <scope>NUCLEOTIDE SEQUENCE</scope>
    <source>
        <strain evidence="9">MPI-CAGE-AT-0147</strain>
    </source>
</reference>
<evidence type="ECO:0000259" key="8">
    <source>
        <dbReference type="Pfam" id="PF00324"/>
    </source>
</evidence>
<feature type="transmembrane region" description="Helical" evidence="7">
    <location>
        <begin position="237"/>
        <end position="257"/>
    </location>
</feature>
<feature type="transmembrane region" description="Helical" evidence="7">
    <location>
        <begin position="480"/>
        <end position="500"/>
    </location>
</feature>
<feature type="transmembrane region" description="Helical" evidence="7">
    <location>
        <begin position="123"/>
        <end position="149"/>
    </location>
</feature>
<keyword evidence="6 7" id="KW-0472">Membrane</keyword>
<feature type="transmembrane region" description="Helical" evidence="7">
    <location>
        <begin position="333"/>
        <end position="358"/>
    </location>
</feature>
<dbReference type="FunFam" id="1.20.1740.10:FF:000006">
    <property type="entry name" value="General amino acid permease"/>
    <property type="match status" value="1"/>
</dbReference>